<keyword evidence="5" id="KW-1185">Reference proteome</keyword>
<dbReference type="STRING" id="670154.SAMN04488002_3311"/>
<dbReference type="InterPro" id="IPR000682">
    <property type="entry name" value="PCMT"/>
</dbReference>
<dbReference type="GO" id="GO:0005737">
    <property type="term" value="C:cytoplasm"/>
    <property type="evidence" value="ECO:0007669"/>
    <property type="project" value="TreeGrafter"/>
</dbReference>
<evidence type="ECO:0000256" key="2">
    <source>
        <dbReference type="ARBA" id="ARBA00013346"/>
    </source>
</evidence>
<dbReference type="SUPFAM" id="SSF53335">
    <property type="entry name" value="S-adenosyl-L-methionine-dependent methyltransferases"/>
    <property type="match status" value="1"/>
</dbReference>
<dbReference type="CDD" id="cd02440">
    <property type="entry name" value="AdoMet_MTases"/>
    <property type="match status" value="1"/>
</dbReference>
<dbReference type="PANTHER" id="PTHR11579">
    <property type="entry name" value="PROTEIN-L-ISOASPARTATE O-METHYLTRANSFERASE"/>
    <property type="match status" value="1"/>
</dbReference>
<dbReference type="Pfam" id="PF01135">
    <property type="entry name" value="PCMT"/>
    <property type="match status" value="1"/>
</dbReference>
<name>A0A1I6HRL4_9RHOB</name>
<dbReference type="InterPro" id="IPR029063">
    <property type="entry name" value="SAM-dependent_MTases_sf"/>
</dbReference>
<dbReference type="GO" id="GO:0004719">
    <property type="term" value="F:protein-L-isoaspartate (D-aspartate) O-methyltransferase activity"/>
    <property type="evidence" value="ECO:0007669"/>
    <property type="project" value="InterPro"/>
</dbReference>
<organism evidence="4 5">
    <name type="scientific">Litoreibacter janthinus</name>
    <dbReference type="NCBI Taxonomy" id="670154"/>
    <lineage>
        <taxon>Bacteria</taxon>
        <taxon>Pseudomonadati</taxon>
        <taxon>Pseudomonadota</taxon>
        <taxon>Alphaproteobacteria</taxon>
        <taxon>Rhodobacterales</taxon>
        <taxon>Roseobacteraceae</taxon>
        <taxon>Litoreibacter</taxon>
    </lineage>
</organism>
<dbReference type="GO" id="GO:0032259">
    <property type="term" value="P:methylation"/>
    <property type="evidence" value="ECO:0007669"/>
    <property type="project" value="UniProtKB-KW"/>
</dbReference>
<evidence type="ECO:0000313" key="5">
    <source>
        <dbReference type="Proteomes" id="UP000199658"/>
    </source>
</evidence>
<dbReference type="AlphaFoldDB" id="A0A1I6HRL4"/>
<dbReference type="EMBL" id="FOYO01000001">
    <property type="protein sequence ID" value="SFR57106.1"/>
    <property type="molecule type" value="Genomic_DNA"/>
</dbReference>
<proteinExistence type="inferred from homology"/>
<dbReference type="OrthoDB" id="9798496at2"/>
<keyword evidence="4" id="KW-0489">Methyltransferase</keyword>
<accession>A0A1I6HRL4</accession>
<dbReference type="RefSeq" id="WP_090219001.1">
    <property type="nucleotide sequence ID" value="NZ_FOYO01000001.1"/>
</dbReference>
<keyword evidence="4" id="KW-0808">Transferase</keyword>
<sequence>MIDNSANRTMMVDTQVRPSDVTKFPIIDAMLTVRREAFVPESKRNVAYAGENIDLGNGRVVLDPRTFAKMLDALDIQRSDVVLDIGCGSGYSAAILAHMADAVVAVEEDESLASDAETALSEQGIDNAVVITGPLAKGAAKHGPYDVICIEGAVSRIPDDLVAQLKEGGRILAIFAQGAFGEARLGRSIGGRVSWSLAFNAGAPILPGFGSEPVFSL</sequence>
<evidence type="ECO:0000256" key="3">
    <source>
        <dbReference type="ARBA" id="ARBA00030757"/>
    </source>
</evidence>
<reference evidence="5" key="1">
    <citation type="submission" date="2016-10" db="EMBL/GenBank/DDBJ databases">
        <authorList>
            <person name="Varghese N."/>
            <person name="Submissions S."/>
        </authorList>
    </citation>
    <scope>NUCLEOTIDE SEQUENCE [LARGE SCALE GENOMIC DNA]</scope>
    <source>
        <strain evidence="5">DSM 26921</strain>
    </source>
</reference>
<dbReference type="Proteomes" id="UP000199658">
    <property type="component" value="Unassembled WGS sequence"/>
</dbReference>
<protein>
    <recommendedName>
        <fullName evidence="2">Protein-L-isoaspartate O-methyltransferase</fullName>
    </recommendedName>
    <alternativeName>
        <fullName evidence="3">Protein L-isoaspartyl methyltransferase</fullName>
    </alternativeName>
</protein>
<comment type="similarity">
    <text evidence="1">Belongs to the methyltransferase superfamily. L-isoaspartyl/D-aspartyl protein methyltransferase family.</text>
</comment>
<dbReference type="Gene3D" id="3.40.50.150">
    <property type="entry name" value="Vaccinia Virus protein VP39"/>
    <property type="match status" value="1"/>
</dbReference>
<dbReference type="PANTHER" id="PTHR11579:SF18">
    <property type="entry name" value="PROTEIN-L-ISOASPARTATE O-METHYLTRANSFERASE"/>
    <property type="match status" value="1"/>
</dbReference>
<evidence type="ECO:0000256" key="1">
    <source>
        <dbReference type="ARBA" id="ARBA00005369"/>
    </source>
</evidence>
<evidence type="ECO:0000313" key="4">
    <source>
        <dbReference type="EMBL" id="SFR57106.1"/>
    </source>
</evidence>
<gene>
    <name evidence="4" type="ORF">SAMN04488002_3311</name>
</gene>